<feature type="compositionally biased region" description="Basic residues" evidence="1">
    <location>
        <begin position="157"/>
        <end position="171"/>
    </location>
</feature>
<feature type="compositionally biased region" description="Low complexity" evidence="1">
    <location>
        <begin position="11"/>
        <end position="21"/>
    </location>
</feature>
<dbReference type="Proteomes" id="UP000245956">
    <property type="component" value="Unassembled WGS sequence"/>
</dbReference>
<evidence type="ECO:0000256" key="1">
    <source>
        <dbReference type="SAM" id="MobiDB-lite"/>
    </source>
</evidence>
<feature type="compositionally biased region" description="Polar residues" evidence="1">
    <location>
        <begin position="28"/>
        <end position="53"/>
    </location>
</feature>
<accession>A0A2U3DYV9</accession>
<reference evidence="2 3" key="1">
    <citation type="journal article" date="2016" name="Front. Microbiol.">
        <title>Genome and transcriptome sequences reveal the specific parasitism of the nematophagous Purpureocillium lilacinum 36-1.</title>
        <authorList>
            <person name="Xie J."/>
            <person name="Li S."/>
            <person name="Mo C."/>
            <person name="Xiao X."/>
            <person name="Peng D."/>
            <person name="Wang G."/>
            <person name="Xiao Y."/>
        </authorList>
    </citation>
    <scope>NUCLEOTIDE SEQUENCE [LARGE SCALE GENOMIC DNA]</scope>
    <source>
        <strain evidence="2 3">36-1</strain>
    </source>
</reference>
<feature type="region of interest" description="Disordered" evidence="1">
    <location>
        <begin position="1"/>
        <end position="197"/>
    </location>
</feature>
<gene>
    <name evidence="2" type="ORF">PCL_02799</name>
</gene>
<organism evidence="2 3">
    <name type="scientific">Purpureocillium lilacinum</name>
    <name type="common">Paecilomyces lilacinus</name>
    <dbReference type="NCBI Taxonomy" id="33203"/>
    <lineage>
        <taxon>Eukaryota</taxon>
        <taxon>Fungi</taxon>
        <taxon>Dikarya</taxon>
        <taxon>Ascomycota</taxon>
        <taxon>Pezizomycotina</taxon>
        <taxon>Sordariomycetes</taxon>
        <taxon>Hypocreomycetidae</taxon>
        <taxon>Hypocreales</taxon>
        <taxon>Ophiocordycipitaceae</taxon>
        <taxon>Purpureocillium</taxon>
    </lineage>
</organism>
<name>A0A2U3DYV9_PURLI</name>
<feature type="compositionally biased region" description="Basic and acidic residues" evidence="1">
    <location>
        <begin position="119"/>
        <end position="138"/>
    </location>
</feature>
<dbReference type="AlphaFoldDB" id="A0A2U3DYV9"/>
<protein>
    <submittedName>
        <fullName evidence="2">Uncharacterized protein</fullName>
    </submittedName>
</protein>
<sequence>MGEQALPPNSPTNTHTSTPHTFSDRRNQSPSATCPSSLHTANSQPGTSTSRASPPTDDDDHTGQTRQQKGLARAAPSHPIPPTASTPRNVSSIRAVEPTHAAGHPVPSSAATSSSGEGPTRRNEAQRQRQRNLNDLRRRPSRARNPSAHDALLRQLPLHRRAPHQLGRHPQRGPLPRPHADHRTSQPPPVNLSPASYDPAFGSGADASIKAKIIHLIASVRTIMRNDMAGVGRGAWLNDMGTRLLLKKECSSRHRS</sequence>
<evidence type="ECO:0000313" key="2">
    <source>
        <dbReference type="EMBL" id="PWI67445.1"/>
    </source>
</evidence>
<evidence type="ECO:0000313" key="3">
    <source>
        <dbReference type="Proteomes" id="UP000245956"/>
    </source>
</evidence>
<dbReference type="EMBL" id="LCWV01000018">
    <property type="protein sequence ID" value="PWI67445.1"/>
    <property type="molecule type" value="Genomic_DNA"/>
</dbReference>
<proteinExistence type="predicted"/>
<comment type="caution">
    <text evidence="2">The sequence shown here is derived from an EMBL/GenBank/DDBJ whole genome shotgun (WGS) entry which is preliminary data.</text>
</comment>